<dbReference type="Proteomes" id="UP000078200">
    <property type="component" value="Unassembled WGS sequence"/>
</dbReference>
<keyword evidence="3" id="KW-1185">Reference proteome</keyword>
<proteinExistence type="predicted"/>
<sequence>MKKFMEFFNEIFVYLTELLLPFSFSVATIMSVTLLGDLSPHFGRNIVITGVFGTACPVKVANSGPCQSLNRGTMCCNHSTHAELLQSTANQPGYNFANIATCKPVELTVSFSGLYLSADARSISLEIGLEDAGPLRRSRAIFRATLVQATTVLH</sequence>
<feature type="transmembrane region" description="Helical" evidence="1">
    <location>
        <begin position="12"/>
        <end position="35"/>
    </location>
</feature>
<keyword evidence="1" id="KW-0812">Transmembrane</keyword>
<dbReference type="EnsemblMetazoa" id="GAUT051744-RA">
    <property type="protein sequence ID" value="GAUT051744-PA"/>
    <property type="gene ID" value="GAUT051744"/>
</dbReference>
<protein>
    <submittedName>
        <fullName evidence="2">Uncharacterized protein</fullName>
    </submittedName>
</protein>
<evidence type="ECO:0000313" key="3">
    <source>
        <dbReference type="Proteomes" id="UP000078200"/>
    </source>
</evidence>
<reference evidence="2" key="1">
    <citation type="submission" date="2020-05" db="UniProtKB">
        <authorList>
            <consortium name="EnsemblMetazoa"/>
        </authorList>
    </citation>
    <scope>IDENTIFICATION</scope>
    <source>
        <strain evidence="2">TTRI</strain>
    </source>
</reference>
<name>A0A1A9VYG5_GLOAU</name>
<keyword evidence="1" id="KW-0472">Membrane</keyword>
<dbReference type="AlphaFoldDB" id="A0A1A9VYG5"/>
<dbReference type="VEuPathDB" id="VectorBase:GAUT051744"/>
<accession>A0A1A9VYG5</accession>
<evidence type="ECO:0000313" key="2">
    <source>
        <dbReference type="EnsemblMetazoa" id="GAUT051744-PA"/>
    </source>
</evidence>
<keyword evidence="1" id="KW-1133">Transmembrane helix</keyword>
<evidence type="ECO:0000256" key="1">
    <source>
        <dbReference type="SAM" id="Phobius"/>
    </source>
</evidence>
<organism evidence="2 3">
    <name type="scientific">Glossina austeni</name>
    <name type="common">Savannah tsetse fly</name>
    <dbReference type="NCBI Taxonomy" id="7395"/>
    <lineage>
        <taxon>Eukaryota</taxon>
        <taxon>Metazoa</taxon>
        <taxon>Ecdysozoa</taxon>
        <taxon>Arthropoda</taxon>
        <taxon>Hexapoda</taxon>
        <taxon>Insecta</taxon>
        <taxon>Pterygota</taxon>
        <taxon>Neoptera</taxon>
        <taxon>Endopterygota</taxon>
        <taxon>Diptera</taxon>
        <taxon>Brachycera</taxon>
        <taxon>Muscomorpha</taxon>
        <taxon>Hippoboscoidea</taxon>
        <taxon>Glossinidae</taxon>
        <taxon>Glossina</taxon>
    </lineage>
</organism>